<evidence type="ECO:0000313" key="2">
    <source>
        <dbReference type="EMBL" id="XCD08603.1"/>
    </source>
</evidence>
<organism evidence="3">
    <name type="scientific">Dulem virus 101</name>
    <dbReference type="NCBI Taxonomy" id="3145578"/>
    <lineage>
        <taxon>Viruses</taxon>
        <taxon>Monodnaviria</taxon>
        <taxon>Sangervirae</taxon>
        <taxon>Phixviricota</taxon>
        <taxon>Malgrandaviricetes</taxon>
        <taxon>Petitvirales</taxon>
        <taxon>Microviridae</taxon>
        <taxon>Microvirus</taxon>
    </lineage>
</organism>
<name>A0AAU8BA49_9VIRU</name>
<dbReference type="Pfam" id="PF23343">
    <property type="entry name" value="REP_ORF2-G2P"/>
    <property type="match status" value="1"/>
</dbReference>
<sequence>MQCTNPFFLRSQGFFVPCGKCLACRIAKRREWSLRLTHQMTVQPDCIFLTLTYNDDNLPKDGNINKRSVQLFMKRFRKRFGRGIKYFLCGEYGDDTFRPHYHSIIFGVGLQNYLGSCQSVISFFRHGFRYFSVISDIWPYGYCVVSSVSVDTISYVCGYVTKKIRGSLEKYKKLGLKQMPFQLQSQGLGLDFILQENQSFRLQREMFTYFKGHKCSLPRYYRKKLSIIGEDMKPLVEKSQMEVFKKLLDKGKISSHDMLYRNVVLPDFYFECLKQQEATLFSKENLFNRRSSL</sequence>
<reference evidence="3" key="1">
    <citation type="submission" date="2024-03" db="EMBL/GenBank/DDBJ databases">
        <title>Diverse circular DNA viruses in blood, oral, and fecal samples of captive lemurs.</title>
        <authorList>
            <person name="Paietta E.N."/>
            <person name="Kraberger S."/>
            <person name="Lund M.C."/>
            <person name="Custer J.M."/>
            <person name="Vargas K.M."/>
            <person name="Ehmke E.E."/>
            <person name="Yoder A.D."/>
            <person name="Varsani A."/>
        </authorList>
    </citation>
    <scope>NUCLEOTIDE SEQUENCE</scope>
    <source>
        <strain evidence="2">Duke_43SS_86</strain>
        <strain evidence="3">Duke_44SS_35</strain>
    </source>
</reference>
<evidence type="ECO:0000313" key="3">
    <source>
        <dbReference type="EMBL" id="XCD08650.1"/>
    </source>
</evidence>
<dbReference type="EMBL" id="PP511903">
    <property type="protein sequence ID" value="XCD08650.1"/>
    <property type="molecule type" value="Genomic_DNA"/>
</dbReference>
<proteinExistence type="predicted"/>
<evidence type="ECO:0000259" key="1">
    <source>
        <dbReference type="Pfam" id="PF23343"/>
    </source>
</evidence>
<dbReference type="EMBL" id="PP511896">
    <property type="protein sequence ID" value="XCD08603.1"/>
    <property type="molecule type" value="Genomic_DNA"/>
</dbReference>
<accession>A0AAU8BA49</accession>
<protein>
    <submittedName>
        <fullName evidence="3">Replication initiator protein</fullName>
    </submittedName>
</protein>
<feature type="domain" description="Replication-associated protein ORF2/G2P" evidence="1">
    <location>
        <begin position="47"/>
        <end position="163"/>
    </location>
</feature>
<dbReference type="InterPro" id="IPR056906">
    <property type="entry name" value="ORF2/G2P_dom"/>
</dbReference>